<protein>
    <submittedName>
        <fullName evidence="1">Uncharacterized protein</fullName>
    </submittedName>
</protein>
<evidence type="ECO:0000313" key="1">
    <source>
        <dbReference type="EMBL" id="QXI09168.1"/>
    </source>
</evidence>
<dbReference type="AlphaFoldDB" id="A0A9E6NJE3"/>
<accession>A0A9E6NJE3</accession>
<gene>
    <name evidence="1" type="ORF">HU754_015000</name>
</gene>
<dbReference type="KEGG" id="pze:HU754_015000"/>
<evidence type="ECO:0000313" key="2">
    <source>
        <dbReference type="Proteomes" id="UP000627092"/>
    </source>
</evidence>
<sequence>MNTKEVKPAVRFYLLGQWPGADIEITKELINIVFDIVEELFGKKLCSPVSITNYPDATNPLACYDMKDGCYQVHLCAQSGLSWCQIVYQLAHELCHLHSNYADSKGHKHKWFEESLCEMCSIVVLIELSEQWNKASMSRYNYAASIKEYVESLSSLSGYMPESRDTFTSWLASNIEELERNSENRELNGVVASYLFYNRFSTQSTGWACVGMLNQWNCHEDLNFTEYKDSWRRCCADSAEVNQIVNLL</sequence>
<reference evidence="1" key="2">
    <citation type="journal article" date="2021" name="Microorganisms">
        <title>The Ever-Expanding Pseudomonas Genus: Description of 43 New Species and Partition of the Pseudomonas putida Group.</title>
        <authorList>
            <person name="Girard L."/>
            <person name="Lood C."/>
            <person name="Hofte M."/>
            <person name="Vandamme P."/>
            <person name="Rokni-Zadeh H."/>
            <person name="van Noort V."/>
            <person name="Lavigne R."/>
            <person name="De Mot R."/>
        </authorList>
    </citation>
    <scope>NUCLEOTIDE SEQUENCE</scope>
    <source>
        <strain evidence="1">OE 48.2</strain>
    </source>
</reference>
<name>A0A9E6NJE3_9PSED</name>
<dbReference type="RefSeq" id="WP_186623138.1">
    <property type="nucleotide sequence ID" value="NZ_CP077090.1"/>
</dbReference>
<dbReference type="EMBL" id="CP077090">
    <property type="protein sequence ID" value="QXI09168.1"/>
    <property type="molecule type" value="Genomic_DNA"/>
</dbReference>
<reference evidence="1" key="1">
    <citation type="journal article" date="2020" name="Microorganisms">
        <title>Reliable Identification of Environmental Pseudomonas Isolates Using the rpoD Gene.</title>
        <authorList>
            <consortium name="The Broad Institute Genome Sequencing Platform"/>
            <person name="Girard L."/>
            <person name="Lood C."/>
            <person name="Rokni-Zadeh H."/>
            <person name="van Noort V."/>
            <person name="Lavigne R."/>
            <person name="De Mot R."/>
        </authorList>
    </citation>
    <scope>NUCLEOTIDE SEQUENCE</scope>
    <source>
        <strain evidence="1">OE 48.2</strain>
    </source>
</reference>
<organism evidence="1 2">
    <name type="scientific">Pseudomonas zeae</name>
    <dbReference type="NCBI Taxonomy" id="2745510"/>
    <lineage>
        <taxon>Bacteria</taxon>
        <taxon>Pseudomonadati</taxon>
        <taxon>Pseudomonadota</taxon>
        <taxon>Gammaproteobacteria</taxon>
        <taxon>Pseudomonadales</taxon>
        <taxon>Pseudomonadaceae</taxon>
        <taxon>Pseudomonas</taxon>
    </lineage>
</organism>
<proteinExistence type="predicted"/>
<dbReference type="Proteomes" id="UP000627092">
    <property type="component" value="Chromosome"/>
</dbReference>